<dbReference type="Pfam" id="PF00817">
    <property type="entry name" value="IMS"/>
    <property type="match status" value="1"/>
</dbReference>
<protein>
    <submittedName>
        <fullName evidence="3">Protein ImuB</fullName>
    </submittedName>
</protein>
<name>A0AA35XVM5_METCP</name>
<reference evidence="3" key="1">
    <citation type="submission" date="2023-03" db="EMBL/GenBank/DDBJ databases">
        <authorList>
            <person name="Pearce D."/>
        </authorList>
    </citation>
    <scope>NUCLEOTIDE SEQUENCE</scope>
    <source>
        <strain evidence="3">Mc</strain>
    </source>
</reference>
<evidence type="ECO:0000313" key="3">
    <source>
        <dbReference type="EMBL" id="CAI8848123.1"/>
    </source>
</evidence>
<gene>
    <name evidence="3" type="ORF">MCNOR_2442</name>
</gene>
<evidence type="ECO:0000256" key="1">
    <source>
        <dbReference type="ARBA" id="ARBA00022763"/>
    </source>
</evidence>
<proteinExistence type="predicted"/>
<dbReference type="Proteomes" id="UP001158598">
    <property type="component" value="Chromosome"/>
</dbReference>
<dbReference type="AlphaFoldDB" id="A0AA35XVM5"/>
<organism evidence="3 4">
    <name type="scientific">Methylococcus capsulatus</name>
    <dbReference type="NCBI Taxonomy" id="414"/>
    <lineage>
        <taxon>Bacteria</taxon>
        <taxon>Pseudomonadati</taxon>
        <taxon>Pseudomonadota</taxon>
        <taxon>Gammaproteobacteria</taxon>
        <taxon>Methylococcales</taxon>
        <taxon>Methylococcaceae</taxon>
        <taxon>Methylococcus</taxon>
    </lineage>
</organism>
<dbReference type="CDD" id="cd03468">
    <property type="entry name" value="PolY_like"/>
    <property type="match status" value="1"/>
</dbReference>
<dbReference type="RefSeq" id="WP_218800395.1">
    <property type="nucleotide sequence ID" value="NZ_CP079098.1"/>
</dbReference>
<sequence>MALARAHPFPSLPAEPPCTASAAEAAPLWLALRFPALALEALGITGPEPVAITEAGDGRLRVHSASAAAAAQGVAAGMALSEAQALCPGLTAVSRDPEAEQRVLSHLAERCLRFTPWISLDFPATLQLEVRGSLRLFGGPARLAGAARQVCAADGHAVQCGLAPTPMAAWLLARAGFPAPVLETEALRSVLGDLSIAALGIDDKLSGRLARAGLRVLRDLWRMPRDGLARRYGSDLLRRLDEVVGSRPQPLGRFHAPPRFRAGRELAMETEDLSRVFPLVEALLAEFEGFLRSCDAVAAGLELELRHARAAPTRVCLRPRRAGREARHFAALLRERLDRAALPGPVRGVLLQSVDIQPFTLPTADLFTPGAAGGESWDELLDRLQARLGPQALRRPMLRADHRPERAEFGNAPRSGETARSPRPLWLLSRPRRLRDRDIRILPECERIETGWWDGGPVRRDYHLAVDGVGARLWVYRDAGTAGPWHLHGLFG</sequence>
<dbReference type="InterPro" id="IPR050356">
    <property type="entry name" value="SulA_CellDiv_inhibitor"/>
</dbReference>
<feature type="domain" description="UmuC" evidence="2">
    <location>
        <begin position="48"/>
        <end position="173"/>
    </location>
</feature>
<dbReference type="PANTHER" id="PTHR35369:SF2">
    <property type="entry name" value="BLR3025 PROTEIN"/>
    <property type="match status" value="1"/>
</dbReference>
<dbReference type="InterPro" id="IPR001126">
    <property type="entry name" value="UmuC"/>
</dbReference>
<evidence type="ECO:0000259" key="2">
    <source>
        <dbReference type="Pfam" id="PF00817"/>
    </source>
</evidence>
<keyword evidence="1" id="KW-0227">DNA damage</keyword>
<evidence type="ECO:0000313" key="4">
    <source>
        <dbReference type="Proteomes" id="UP001158598"/>
    </source>
</evidence>
<dbReference type="EMBL" id="OX458332">
    <property type="protein sequence ID" value="CAI8848123.1"/>
    <property type="molecule type" value="Genomic_DNA"/>
</dbReference>
<dbReference type="GO" id="GO:0006281">
    <property type="term" value="P:DNA repair"/>
    <property type="evidence" value="ECO:0007669"/>
    <property type="project" value="InterPro"/>
</dbReference>
<accession>A0AA35XVM5</accession>
<dbReference type="PANTHER" id="PTHR35369">
    <property type="entry name" value="BLR3025 PROTEIN-RELATED"/>
    <property type="match status" value="1"/>
</dbReference>